<name>A0A852X7J7_9MICO</name>
<dbReference type="RefSeq" id="WP_179463589.1">
    <property type="nucleotide sequence ID" value="NZ_JACBZX010000001.1"/>
</dbReference>
<dbReference type="Proteomes" id="UP000592181">
    <property type="component" value="Unassembled WGS sequence"/>
</dbReference>
<accession>A0A852X7J7</accession>
<evidence type="ECO:0008006" key="4">
    <source>
        <dbReference type="Google" id="ProtNLM"/>
    </source>
</evidence>
<comment type="caution">
    <text evidence="2">The sequence shown here is derived from an EMBL/GenBank/DDBJ whole genome shotgun (WGS) entry which is preliminary data.</text>
</comment>
<dbReference type="PROSITE" id="PS51257">
    <property type="entry name" value="PROKAR_LIPOPROTEIN"/>
    <property type="match status" value="1"/>
</dbReference>
<keyword evidence="3" id="KW-1185">Reference proteome</keyword>
<organism evidence="2 3">
    <name type="scientific">Janibacter alkaliphilus</name>
    <dbReference type="NCBI Taxonomy" id="1069963"/>
    <lineage>
        <taxon>Bacteria</taxon>
        <taxon>Bacillati</taxon>
        <taxon>Actinomycetota</taxon>
        <taxon>Actinomycetes</taxon>
        <taxon>Micrococcales</taxon>
        <taxon>Intrasporangiaceae</taxon>
        <taxon>Janibacter</taxon>
    </lineage>
</organism>
<dbReference type="AlphaFoldDB" id="A0A852X7J7"/>
<sequence>MTGTRWRAALAAVVPVVTASCLVGPAAPWGSPHVEVSLAGWSQGSVYTEADRLFTVVSFDGFCARADDVVTLDGVEFITSSGMEVVRAGYTDRRPTSGLQEGGWAEHDISTTDRMRRCSDTEQTLVMEVRRTGTGNVWSSGLRVHTVEAGTYEGQARSMFCPRTDGCTQQEFESVPEVDVD</sequence>
<evidence type="ECO:0000313" key="2">
    <source>
        <dbReference type="EMBL" id="NYG38387.1"/>
    </source>
</evidence>
<reference evidence="2 3" key="1">
    <citation type="submission" date="2020-07" db="EMBL/GenBank/DDBJ databases">
        <title>Sequencing the genomes of 1000 actinobacteria strains.</title>
        <authorList>
            <person name="Klenk H.-P."/>
        </authorList>
    </citation>
    <scope>NUCLEOTIDE SEQUENCE [LARGE SCALE GENOMIC DNA]</scope>
    <source>
        <strain evidence="2 3">DSM 24723</strain>
    </source>
</reference>
<dbReference type="EMBL" id="JACBZX010000001">
    <property type="protein sequence ID" value="NYG38387.1"/>
    <property type="molecule type" value="Genomic_DNA"/>
</dbReference>
<keyword evidence="1" id="KW-0732">Signal</keyword>
<protein>
    <recommendedName>
        <fullName evidence="4">Lipoprotein</fullName>
    </recommendedName>
</protein>
<feature type="chain" id="PRO_5039709487" description="Lipoprotein" evidence="1">
    <location>
        <begin position="20"/>
        <end position="181"/>
    </location>
</feature>
<evidence type="ECO:0000256" key="1">
    <source>
        <dbReference type="SAM" id="SignalP"/>
    </source>
</evidence>
<feature type="signal peptide" evidence="1">
    <location>
        <begin position="1"/>
        <end position="19"/>
    </location>
</feature>
<proteinExistence type="predicted"/>
<gene>
    <name evidence="2" type="ORF">BJY28_002856</name>
</gene>
<evidence type="ECO:0000313" key="3">
    <source>
        <dbReference type="Proteomes" id="UP000592181"/>
    </source>
</evidence>